<accession>A0A2S2NKF7</accession>
<organism evidence="2">
    <name type="scientific">Schizaphis graminum</name>
    <name type="common">Green bug aphid</name>
    <dbReference type="NCBI Taxonomy" id="13262"/>
    <lineage>
        <taxon>Eukaryota</taxon>
        <taxon>Metazoa</taxon>
        <taxon>Ecdysozoa</taxon>
        <taxon>Arthropoda</taxon>
        <taxon>Hexapoda</taxon>
        <taxon>Insecta</taxon>
        <taxon>Pterygota</taxon>
        <taxon>Neoptera</taxon>
        <taxon>Paraneoptera</taxon>
        <taxon>Hemiptera</taxon>
        <taxon>Sternorrhyncha</taxon>
        <taxon>Aphidomorpha</taxon>
        <taxon>Aphidoidea</taxon>
        <taxon>Aphididae</taxon>
        <taxon>Aphidini</taxon>
        <taxon>Schizaphis</taxon>
    </lineage>
</organism>
<keyword evidence="1" id="KW-0472">Membrane</keyword>
<keyword evidence="1" id="KW-1133">Transmembrane helix</keyword>
<proteinExistence type="predicted"/>
<reference evidence="2" key="1">
    <citation type="submission" date="2018-04" db="EMBL/GenBank/DDBJ databases">
        <title>Transcriptome of Schizaphis graminum biotype I.</title>
        <authorList>
            <person name="Scully E.D."/>
            <person name="Geib S.M."/>
            <person name="Palmer N.A."/>
            <person name="Koch K."/>
            <person name="Bradshaw J."/>
            <person name="Heng-Moss T."/>
            <person name="Sarath G."/>
        </authorList>
    </citation>
    <scope>NUCLEOTIDE SEQUENCE</scope>
</reference>
<gene>
    <name evidence="2" type="ORF">g.48780</name>
</gene>
<sequence>MNHCGGRRFRHSSCSFGAKLSRPFCCEQPRRRTASDDNIKIYYIVVNCCYERQTTIPTYLHIYIYIYYSCTLCRHRYMEFDFHERRKNRVTKRGSVYVYVCVLVYVWVSGLLERGRAEREKVGVAKHNNV</sequence>
<dbReference type="EMBL" id="GGMR01005036">
    <property type="protein sequence ID" value="MBY17655.1"/>
    <property type="molecule type" value="Transcribed_RNA"/>
</dbReference>
<evidence type="ECO:0000313" key="2">
    <source>
        <dbReference type="EMBL" id="MBY17655.1"/>
    </source>
</evidence>
<feature type="transmembrane region" description="Helical" evidence="1">
    <location>
        <begin position="94"/>
        <end position="112"/>
    </location>
</feature>
<keyword evidence="1" id="KW-0812">Transmembrane</keyword>
<protein>
    <submittedName>
        <fullName evidence="2">Uncharacterized protein</fullName>
    </submittedName>
</protein>
<evidence type="ECO:0000256" key="1">
    <source>
        <dbReference type="SAM" id="Phobius"/>
    </source>
</evidence>
<name>A0A2S2NKF7_SCHGA</name>
<dbReference type="AlphaFoldDB" id="A0A2S2NKF7"/>